<feature type="transmembrane region" description="Helical" evidence="7">
    <location>
        <begin position="45"/>
        <end position="64"/>
    </location>
</feature>
<protein>
    <submittedName>
        <fullName evidence="8">Aquaporin</fullName>
    </submittedName>
</protein>
<dbReference type="InterPro" id="IPR023271">
    <property type="entry name" value="Aquaporin-like"/>
</dbReference>
<keyword evidence="9" id="KW-1185">Reference proteome</keyword>
<dbReference type="Pfam" id="PF00230">
    <property type="entry name" value="MIP"/>
    <property type="match status" value="1"/>
</dbReference>
<feature type="transmembrane region" description="Helical" evidence="7">
    <location>
        <begin position="209"/>
        <end position="227"/>
    </location>
</feature>
<keyword evidence="5 7" id="KW-0472">Membrane</keyword>
<evidence type="ECO:0000256" key="1">
    <source>
        <dbReference type="ARBA" id="ARBA00004141"/>
    </source>
</evidence>
<gene>
    <name evidence="8" type="ORF">IQ266_02940</name>
</gene>
<evidence type="ECO:0000256" key="6">
    <source>
        <dbReference type="RuleBase" id="RU000477"/>
    </source>
</evidence>
<keyword evidence="4 7" id="KW-1133">Transmembrane helix</keyword>
<sequence>MQSVKWLNYLIEALGLGTFMVSAGLFGTLLYAPASPVFSLISNDLTRGILMGLAMGLTAIAIIYSPPGKRSGAHINPAVTLTFHYLKKIQTIDAIFYIIAQFIGGLAGVWLVAGLLGPVFTTPPVNYVVTLPGSNGVFTAFWVEFMLSFGLMAMILITSNIKSLSNLTGLFSGVMLSFYIPFAVPLSGMSINPARTLASAWPAQQWTSLWIYFVAPPLAMLCVAMLYRHCSSLNTREMCCKLCPNSTTPCISHRCCQHCGDRLSNDLLSLD</sequence>
<feature type="transmembrane region" description="Helical" evidence="7">
    <location>
        <begin position="169"/>
        <end position="189"/>
    </location>
</feature>
<evidence type="ECO:0000313" key="9">
    <source>
        <dbReference type="Proteomes" id="UP000625316"/>
    </source>
</evidence>
<dbReference type="PANTHER" id="PTHR45724:SF13">
    <property type="entry name" value="AQUAPORIN NIP1-1-RELATED"/>
    <property type="match status" value="1"/>
</dbReference>
<dbReference type="InterPro" id="IPR022357">
    <property type="entry name" value="MIP_CS"/>
</dbReference>
<feature type="transmembrane region" description="Helical" evidence="7">
    <location>
        <begin position="94"/>
        <end position="116"/>
    </location>
</feature>
<dbReference type="Gene3D" id="1.20.1080.10">
    <property type="entry name" value="Glycerol uptake facilitator protein"/>
    <property type="match status" value="1"/>
</dbReference>
<feature type="transmembrane region" description="Helical" evidence="7">
    <location>
        <begin position="136"/>
        <end position="157"/>
    </location>
</feature>
<accession>A0A928Z1P6</accession>
<evidence type="ECO:0000256" key="7">
    <source>
        <dbReference type="SAM" id="Phobius"/>
    </source>
</evidence>
<comment type="caution">
    <text evidence="8">The sequence shown here is derived from an EMBL/GenBank/DDBJ whole genome shotgun (WGS) entry which is preliminary data.</text>
</comment>
<dbReference type="RefSeq" id="WP_264323538.1">
    <property type="nucleotide sequence ID" value="NZ_JADEXQ010000006.1"/>
</dbReference>
<dbReference type="GO" id="GO:0015267">
    <property type="term" value="F:channel activity"/>
    <property type="evidence" value="ECO:0007669"/>
    <property type="project" value="InterPro"/>
</dbReference>
<keyword evidence="2 6" id="KW-0813">Transport</keyword>
<evidence type="ECO:0000256" key="4">
    <source>
        <dbReference type="ARBA" id="ARBA00022989"/>
    </source>
</evidence>
<keyword evidence="3 6" id="KW-0812">Transmembrane</keyword>
<evidence type="ECO:0000256" key="2">
    <source>
        <dbReference type="ARBA" id="ARBA00022448"/>
    </source>
</evidence>
<dbReference type="AlphaFoldDB" id="A0A928Z1P6"/>
<reference evidence="8" key="1">
    <citation type="submission" date="2020-10" db="EMBL/GenBank/DDBJ databases">
        <authorList>
            <person name="Castelo-Branco R."/>
            <person name="Eusebio N."/>
            <person name="Adriana R."/>
            <person name="Vieira A."/>
            <person name="Brugerolle De Fraissinette N."/>
            <person name="Rezende De Castro R."/>
            <person name="Schneider M.P."/>
            <person name="Vasconcelos V."/>
            <person name="Leao P.N."/>
        </authorList>
    </citation>
    <scope>NUCLEOTIDE SEQUENCE</scope>
    <source>
        <strain evidence="8">LEGE 11480</strain>
    </source>
</reference>
<evidence type="ECO:0000313" key="8">
    <source>
        <dbReference type="EMBL" id="MBE9028714.1"/>
    </source>
</evidence>
<feature type="transmembrane region" description="Helical" evidence="7">
    <location>
        <begin position="7"/>
        <end position="33"/>
    </location>
</feature>
<dbReference type="SUPFAM" id="SSF81338">
    <property type="entry name" value="Aquaporin-like"/>
    <property type="match status" value="1"/>
</dbReference>
<proteinExistence type="inferred from homology"/>
<dbReference type="Proteomes" id="UP000625316">
    <property type="component" value="Unassembled WGS sequence"/>
</dbReference>
<dbReference type="PROSITE" id="PS00221">
    <property type="entry name" value="MIP"/>
    <property type="match status" value="1"/>
</dbReference>
<dbReference type="InterPro" id="IPR034294">
    <property type="entry name" value="Aquaporin_transptr"/>
</dbReference>
<dbReference type="InterPro" id="IPR000425">
    <property type="entry name" value="MIP"/>
</dbReference>
<dbReference type="EMBL" id="JADEXQ010000006">
    <property type="protein sequence ID" value="MBE9028714.1"/>
    <property type="molecule type" value="Genomic_DNA"/>
</dbReference>
<organism evidence="8 9">
    <name type="scientific">Romeriopsis navalis LEGE 11480</name>
    <dbReference type="NCBI Taxonomy" id="2777977"/>
    <lineage>
        <taxon>Bacteria</taxon>
        <taxon>Bacillati</taxon>
        <taxon>Cyanobacteriota</taxon>
        <taxon>Cyanophyceae</taxon>
        <taxon>Leptolyngbyales</taxon>
        <taxon>Leptolyngbyaceae</taxon>
        <taxon>Romeriopsis</taxon>
        <taxon>Romeriopsis navalis</taxon>
    </lineage>
</organism>
<evidence type="ECO:0000256" key="3">
    <source>
        <dbReference type="ARBA" id="ARBA00022692"/>
    </source>
</evidence>
<dbReference type="GO" id="GO:0016020">
    <property type="term" value="C:membrane"/>
    <property type="evidence" value="ECO:0007669"/>
    <property type="project" value="UniProtKB-SubCell"/>
</dbReference>
<dbReference type="PANTHER" id="PTHR45724">
    <property type="entry name" value="AQUAPORIN NIP2-1"/>
    <property type="match status" value="1"/>
</dbReference>
<comment type="subcellular location">
    <subcellularLocation>
        <location evidence="1">Membrane</location>
        <topology evidence="1">Multi-pass membrane protein</topology>
    </subcellularLocation>
</comment>
<comment type="similarity">
    <text evidence="6">Belongs to the MIP/aquaporin (TC 1.A.8) family.</text>
</comment>
<evidence type="ECO:0000256" key="5">
    <source>
        <dbReference type="ARBA" id="ARBA00023136"/>
    </source>
</evidence>
<dbReference type="PRINTS" id="PR00783">
    <property type="entry name" value="MINTRINSICP"/>
</dbReference>
<name>A0A928Z1P6_9CYAN</name>